<keyword evidence="13 18" id="KW-0012">Acyltransferase</keyword>
<dbReference type="GO" id="GO:0009252">
    <property type="term" value="P:peptidoglycan biosynthetic process"/>
    <property type="evidence" value="ECO:0007669"/>
    <property type="project" value="UniProtKB-UniRule"/>
</dbReference>
<feature type="binding site" evidence="18">
    <location>
        <position position="451"/>
    </location>
    <ligand>
        <name>acetyl-CoA</name>
        <dbReference type="ChEBI" id="CHEBI:57288"/>
    </ligand>
</feature>
<feature type="active site" description="Proton acceptor" evidence="18">
    <location>
        <position position="374"/>
    </location>
</feature>
<keyword evidence="4 18" id="KW-0963">Cytoplasm</keyword>
<feature type="binding site" evidence="18">
    <location>
        <position position="28"/>
    </location>
    <ligand>
        <name>UDP-N-acetyl-alpha-D-glucosamine</name>
        <dbReference type="ChEBI" id="CHEBI:57705"/>
    </ligand>
</feature>
<evidence type="ECO:0000256" key="12">
    <source>
        <dbReference type="ARBA" id="ARBA00023268"/>
    </source>
</evidence>
<keyword evidence="5 18" id="KW-0808">Transferase</keyword>
<feature type="region of interest" description="N-acetyltransferase" evidence="18">
    <location>
        <begin position="264"/>
        <end position="474"/>
    </location>
</feature>
<evidence type="ECO:0000256" key="14">
    <source>
        <dbReference type="ARBA" id="ARBA00023316"/>
    </source>
</evidence>
<dbReference type="SUPFAM" id="SSF51161">
    <property type="entry name" value="Trimeric LpxA-like enzymes"/>
    <property type="match status" value="1"/>
</dbReference>
<evidence type="ECO:0000256" key="9">
    <source>
        <dbReference type="ARBA" id="ARBA00022842"/>
    </source>
</evidence>
<evidence type="ECO:0000256" key="10">
    <source>
        <dbReference type="ARBA" id="ARBA00022960"/>
    </source>
</evidence>
<dbReference type="InterPro" id="IPR050065">
    <property type="entry name" value="GlmU-like"/>
</dbReference>
<comment type="caution">
    <text evidence="20">The sequence shown here is derived from an EMBL/GenBank/DDBJ whole genome shotgun (WGS) entry which is preliminary data.</text>
</comment>
<dbReference type="PANTHER" id="PTHR43584:SF3">
    <property type="entry name" value="BIFUNCTIONAL PROTEIN GLMU"/>
    <property type="match status" value="1"/>
</dbReference>
<dbReference type="InterPro" id="IPR018357">
    <property type="entry name" value="Hexapep_transf_CS"/>
</dbReference>
<evidence type="ECO:0000256" key="16">
    <source>
        <dbReference type="ARBA" id="ARBA00048493"/>
    </source>
</evidence>
<evidence type="ECO:0000256" key="5">
    <source>
        <dbReference type="ARBA" id="ARBA00022679"/>
    </source>
</evidence>
<keyword evidence="6 18" id="KW-0548">Nucleotidyltransferase</keyword>
<comment type="similarity">
    <text evidence="2 18">In the C-terminal section; belongs to the transferase hexapeptide repeat family.</text>
</comment>
<dbReference type="GO" id="GO:0009245">
    <property type="term" value="P:lipid A biosynthetic process"/>
    <property type="evidence" value="ECO:0007669"/>
    <property type="project" value="UniProtKB-UniRule"/>
</dbReference>
<dbReference type="CDD" id="cd02540">
    <property type="entry name" value="GT2_GlmU_N_bac"/>
    <property type="match status" value="1"/>
</dbReference>
<feature type="region of interest" description="Linker" evidence="18">
    <location>
        <begin position="243"/>
        <end position="263"/>
    </location>
</feature>
<feature type="binding site" evidence="18">
    <location>
        <begin position="90"/>
        <end position="91"/>
    </location>
    <ligand>
        <name>UDP-N-acetyl-alpha-D-glucosamine</name>
        <dbReference type="ChEBI" id="CHEBI:57705"/>
    </ligand>
</feature>
<feature type="binding site" evidence="18">
    <location>
        <position position="391"/>
    </location>
    <ligand>
        <name>acetyl-CoA</name>
        <dbReference type="ChEBI" id="CHEBI:57288"/>
    </ligand>
</feature>
<dbReference type="GO" id="GO:0071555">
    <property type="term" value="P:cell wall organization"/>
    <property type="evidence" value="ECO:0007669"/>
    <property type="project" value="UniProtKB-KW"/>
</dbReference>
<dbReference type="CDD" id="cd03353">
    <property type="entry name" value="LbH_GlmU_C"/>
    <property type="match status" value="1"/>
</dbReference>
<evidence type="ECO:0000256" key="18">
    <source>
        <dbReference type="HAMAP-Rule" id="MF_01631"/>
    </source>
</evidence>
<dbReference type="Pfam" id="PF00132">
    <property type="entry name" value="Hexapep"/>
    <property type="match status" value="2"/>
</dbReference>
<reference evidence="20 21" key="1">
    <citation type="submission" date="2014-02" db="EMBL/GenBank/DDBJ databases">
        <title>The small core and large imbalanced accessory genome model reveals a collaborative survival strategy of Sorangium cellulosum strains in nature.</title>
        <authorList>
            <person name="Han K."/>
            <person name="Peng R."/>
            <person name="Blom J."/>
            <person name="Li Y.-Z."/>
        </authorList>
    </citation>
    <scope>NUCLEOTIDE SEQUENCE [LARGE SCALE GENOMIC DNA]</scope>
    <source>
        <strain evidence="20 21">So0157-18</strain>
    </source>
</reference>
<comment type="catalytic activity">
    <reaction evidence="16 18">
        <text>N-acetyl-alpha-D-glucosamine 1-phosphate + UTP + H(+) = UDP-N-acetyl-alpha-D-glucosamine + diphosphate</text>
        <dbReference type="Rhea" id="RHEA:13509"/>
        <dbReference type="ChEBI" id="CHEBI:15378"/>
        <dbReference type="ChEBI" id="CHEBI:33019"/>
        <dbReference type="ChEBI" id="CHEBI:46398"/>
        <dbReference type="ChEBI" id="CHEBI:57705"/>
        <dbReference type="ChEBI" id="CHEBI:57776"/>
        <dbReference type="EC" id="2.7.7.23"/>
    </reaction>
</comment>
<dbReference type="GO" id="GO:0003977">
    <property type="term" value="F:UDP-N-acetylglucosamine diphosphorylase activity"/>
    <property type="evidence" value="ECO:0007669"/>
    <property type="project" value="UniProtKB-UniRule"/>
</dbReference>
<evidence type="ECO:0000256" key="11">
    <source>
        <dbReference type="ARBA" id="ARBA00022984"/>
    </source>
</evidence>
<keyword evidence="11 18" id="KW-0573">Peptidoglycan synthesis</keyword>
<dbReference type="InterPro" id="IPR005882">
    <property type="entry name" value="Bifunctional_GlmU"/>
</dbReference>
<feature type="domain" description="MobA-like NTP transferase" evidence="19">
    <location>
        <begin position="11"/>
        <end position="154"/>
    </location>
</feature>
<feature type="binding site" evidence="18">
    <location>
        <position position="85"/>
    </location>
    <ligand>
        <name>UDP-N-acetyl-alpha-D-glucosamine</name>
        <dbReference type="ChEBI" id="CHEBI:57705"/>
    </ligand>
</feature>
<proteinExistence type="inferred from homology"/>
<feature type="binding site" evidence="18">
    <location>
        <position position="115"/>
    </location>
    <ligand>
        <name>Mg(2+)</name>
        <dbReference type="ChEBI" id="CHEBI:18420"/>
    </ligand>
</feature>
<dbReference type="GO" id="GO:0006048">
    <property type="term" value="P:UDP-N-acetylglucosamine biosynthetic process"/>
    <property type="evidence" value="ECO:0007669"/>
    <property type="project" value="UniProtKB-UniPathway"/>
</dbReference>
<feature type="binding site" evidence="18">
    <location>
        <begin position="14"/>
        <end position="17"/>
    </location>
    <ligand>
        <name>UDP-N-acetyl-alpha-D-glucosamine</name>
        <dbReference type="ChEBI" id="CHEBI:57705"/>
    </ligand>
</feature>
<comment type="cofactor">
    <cofactor evidence="18">
        <name>Mg(2+)</name>
        <dbReference type="ChEBI" id="CHEBI:18420"/>
    </cofactor>
    <text evidence="18">Binds 1 Mg(2+) ion per subunit.</text>
</comment>
<evidence type="ECO:0000256" key="8">
    <source>
        <dbReference type="ARBA" id="ARBA00022737"/>
    </source>
</evidence>
<dbReference type="NCBIfam" id="TIGR01173">
    <property type="entry name" value="glmU"/>
    <property type="match status" value="1"/>
</dbReference>
<dbReference type="InterPro" id="IPR038009">
    <property type="entry name" value="GlmU_C_LbH"/>
</dbReference>
<comment type="pathway">
    <text evidence="18">Bacterial outer membrane biogenesis; LPS lipid A biosynthesis.</text>
</comment>
<feature type="binding site" evidence="18">
    <location>
        <position position="416"/>
    </location>
    <ligand>
        <name>acetyl-CoA</name>
        <dbReference type="ChEBI" id="CHEBI:57288"/>
    </ligand>
</feature>
<comment type="caution">
    <text evidence="18">Lacks conserved residue(s) required for the propagation of feature annotation.</text>
</comment>
<feature type="binding site" evidence="18">
    <location>
        <position position="362"/>
    </location>
    <ligand>
        <name>UDP-N-acetyl-alpha-D-glucosamine</name>
        <dbReference type="ChEBI" id="CHEBI:57705"/>
    </ligand>
</feature>
<evidence type="ECO:0000256" key="17">
    <source>
        <dbReference type="ARBA" id="ARBA00049628"/>
    </source>
</evidence>
<dbReference type="InterPro" id="IPR025877">
    <property type="entry name" value="MobA-like_NTP_Trfase"/>
</dbReference>
<evidence type="ECO:0000313" key="21">
    <source>
        <dbReference type="Proteomes" id="UP000075604"/>
    </source>
</evidence>
<evidence type="ECO:0000256" key="3">
    <source>
        <dbReference type="ARBA" id="ARBA00007947"/>
    </source>
</evidence>
<keyword evidence="8 18" id="KW-0677">Repeat</keyword>
<dbReference type="InterPro" id="IPR001451">
    <property type="entry name" value="Hexapep"/>
</dbReference>
<evidence type="ECO:0000259" key="19">
    <source>
        <dbReference type="Pfam" id="PF12804"/>
    </source>
</evidence>
<feature type="binding site" evidence="18">
    <location>
        <position position="344"/>
    </location>
    <ligand>
        <name>UDP-N-acetyl-alpha-D-glucosamine</name>
        <dbReference type="ChEBI" id="CHEBI:57705"/>
    </ligand>
</feature>
<feature type="binding site" evidence="18">
    <location>
        <position position="377"/>
    </location>
    <ligand>
        <name>UDP-N-acetyl-alpha-D-glucosamine</name>
        <dbReference type="ChEBI" id="CHEBI:57705"/>
    </ligand>
</feature>
<comment type="subcellular location">
    <subcellularLocation>
        <location evidence="1 18">Cytoplasm</location>
    </subcellularLocation>
</comment>
<dbReference type="EC" id="2.7.7.23" evidence="18"/>
<evidence type="ECO:0000256" key="6">
    <source>
        <dbReference type="ARBA" id="ARBA00022695"/>
    </source>
</evidence>
<comment type="pathway">
    <text evidence="18">Nucleotide-sugar biosynthesis; UDP-N-acetyl-alpha-D-glucosamine biosynthesis; N-acetyl-alpha-D-glucosamine 1-phosphate from alpha-D-glucosamine 6-phosphate (route II): step 2/2.</text>
</comment>
<evidence type="ECO:0000313" key="20">
    <source>
        <dbReference type="EMBL" id="KYF49948.1"/>
    </source>
</evidence>
<comment type="subunit">
    <text evidence="18">Homotrimer.</text>
</comment>
<feature type="binding site" evidence="18">
    <location>
        <position position="153"/>
    </location>
    <ligand>
        <name>UDP-N-acetyl-alpha-D-glucosamine</name>
        <dbReference type="ChEBI" id="CHEBI:57705"/>
    </ligand>
</feature>
<evidence type="ECO:0000256" key="13">
    <source>
        <dbReference type="ARBA" id="ARBA00023315"/>
    </source>
</evidence>
<keyword evidence="10 18" id="KW-0133">Cell shape</keyword>
<comment type="similarity">
    <text evidence="3 18">In the N-terminal section; belongs to the N-acetylglucosamine-1-phosphate uridyltransferase family.</text>
</comment>
<feature type="region of interest" description="Pyrophosphorylase" evidence="18">
    <location>
        <begin position="1"/>
        <end position="242"/>
    </location>
</feature>
<feature type="binding site" evidence="18">
    <location>
        <position position="183"/>
    </location>
    <ligand>
        <name>UDP-N-acetyl-alpha-D-glucosamine</name>
        <dbReference type="ChEBI" id="CHEBI:57705"/>
    </ligand>
</feature>
<feature type="binding site" evidence="18">
    <location>
        <position position="240"/>
    </location>
    <ligand>
        <name>Mg(2+)</name>
        <dbReference type="ChEBI" id="CHEBI:18420"/>
    </ligand>
</feature>
<organism evidence="20 21">
    <name type="scientific">Sorangium cellulosum</name>
    <name type="common">Polyangium cellulosum</name>
    <dbReference type="NCBI Taxonomy" id="56"/>
    <lineage>
        <taxon>Bacteria</taxon>
        <taxon>Pseudomonadati</taxon>
        <taxon>Myxococcota</taxon>
        <taxon>Polyangia</taxon>
        <taxon>Polyangiales</taxon>
        <taxon>Polyangiaceae</taxon>
        <taxon>Sorangium</taxon>
    </lineage>
</organism>
<comment type="pathway">
    <text evidence="18">Nucleotide-sugar biosynthesis; UDP-N-acetyl-alpha-D-glucosamine biosynthesis; UDP-N-acetyl-alpha-D-glucosamine from N-acetyl-alpha-D-glucosamine 1-phosphate: step 1/1.</text>
</comment>
<dbReference type="SUPFAM" id="SSF53448">
    <property type="entry name" value="Nucleotide-diphospho-sugar transferases"/>
    <property type="match status" value="1"/>
</dbReference>
<gene>
    <name evidence="18" type="primary">glmU</name>
    <name evidence="20" type="ORF">BE04_30860</name>
</gene>
<dbReference type="GO" id="GO:0000287">
    <property type="term" value="F:magnesium ion binding"/>
    <property type="evidence" value="ECO:0007669"/>
    <property type="project" value="UniProtKB-UniRule"/>
</dbReference>
<dbReference type="HAMAP" id="MF_01631">
    <property type="entry name" value="GlmU"/>
    <property type="match status" value="1"/>
</dbReference>
<accession>A0A150P393</accession>
<comment type="function">
    <text evidence="17 18">Catalyzes the last two sequential reactions in the de novo biosynthetic pathway for UDP-N-acetylglucosamine (UDP-GlcNAc). The C-terminal domain catalyzes the transfer of acetyl group from acetyl coenzyme A to glucosamine-1-phosphate (GlcN-1-P) to produce N-acetylglucosamine-1-phosphate (GlcNAc-1-P), which is converted into UDP-GlcNAc by the transfer of uridine 5-monophosphate (from uridine 5-triphosphate), a reaction catalyzed by the N-terminal domain.</text>
</comment>
<dbReference type="EMBL" id="JELX01004192">
    <property type="protein sequence ID" value="KYF49948.1"/>
    <property type="molecule type" value="Genomic_DNA"/>
</dbReference>
<evidence type="ECO:0000256" key="7">
    <source>
        <dbReference type="ARBA" id="ARBA00022723"/>
    </source>
</evidence>
<keyword evidence="9 18" id="KW-0460">Magnesium</keyword>
<evidence type="ECO:0000256" key="2">
    <source>
        <dbReference type="ARBA" id="ARBA00007707"/>
    </source>
</evidence>
<feature type="binding site" evidence="18">
    <location>
        <begin position="397"/>
        <end position="398"/>
    </location>
    <ligand>
        <name>acetyl-CoA</name>
        <dbReference type="ChEBI" id="CHEBI:57288"/>
    </ligand>
</feature>
<evidence type="ECO:0000256" key="1">
    <source>
        <dbReference type="ARBA" id="ARBA00004496"/>
    </source>
</evidence>
<dbReference type="GO" id="GO:0016020">
    <property type="term" value="C:membrane"/>
    <property type="evidence" value="ECO:0007669"/>
    <property type="project" value="GOC"/>
</dbReference>
<evidence type="ECO:0000256" key="4">
    <source>
        <dbReference type="ARBA" id="ARBA00022490"/>
    </source>
</evidence>
<dbReference type="EC" id="2.3.1.157" evidence="18"/>
<dbReference type="Pfam" id="PF12804">
    <property type="entry name" value="NTP_transf_3"/>
    <property type="match status" value="1"/>
</dbReference>
<comment type="catalytic activity">
    <reaction evidence="15 18">
        <text>alpha-D-glucosamine 1-phosphate + acetyl-CoA = N-acetyl-alpha-D-glucosamine 1-phosphate + CoA + H(+)</text>
        <dbReference type="Rhea" id="RHEA:13725"/>
        <dbReference type="ChEBI" id="CHEBI:15378"/>
        <dbReference type="ChEBI" id="CHEBI:57287"/>
        <dbReference type="ChEBI" id="CHEBI:57288"/>
        <dbReference type="ChEBI" id="CHEBI:57776"/>
        <dbReference type="ChEBI" id="CHEBI:58516"/>
        <dbReference type="EC" id="2.3.1.157"/>
    </reaction>
</comment>
<dbReference type="InterPro" id="IPR029044">
    <property type="entry name" value="Nucleotide-diphossugar_trans"/>
</dbReference>
<dbReference type="UniPathway" id="UPA00973"/>
<dbReference type="GO" id="GO:0005737">
    <property type="term" value="C:cytoplasm"/>
    <property type="evidence" value="ECO:0007669"/>
    <property type="project" value="UniProtKB-SubCell"/>
</dbReference>
<dbReference type="PANTHER" id="PTHR43584">
    <property type="entry name" value="NUCLEOTIDYL TRANSFERASE"/>
    <property type="match status" value="1"/>
</dbReference>
<dbReference type="GO" id="GO:0019134">
    <property type="term" value="F:glucosamine-1-phosphate N-acetyltransferase activity"/>
    <property type="evidence" value="ECO:0007669"/>
    <property type="project" value="UniProtKB-UniRule"/>
</dbReference>
<dbReference type="AlphaFoldDB" id="A0A150P393"/>
<dbReference type="GO" id="GO:0008360">
    <property type="term" value="P:regulation of cell shape"/>
    <property type="evidence" value="ECO:0007669"/>
    <property type="project" value="UniProtKB-KW"/>
</dbReference>
<feature type="binding site" evidence="18">
    <location>
        <position position="168"/>
    </location>
    <ligand>
        <name>UDP-N-acetyl-alpha-D-glucosamine</name>
        <dbReference type="ChEBI" id="CHEBI:57705"/>
    </ligand>
</feature>
<dbReference type="PROSITE" id="PS00101">
    <property type="entry name" value="HEXAPEP_TRANSFERASES"/>
    <property type="match status" value="1"/>
</dbReference>
<dbReference type="Proteomes" id="UP000075604">
    <property type="component" value="Unassembled WGS sequence"/>
</dbReference>
<keyword evidence="7 18" id="KW-0479">Metal-binding</keyword>
<dbReference type="UniPathway" id="UPA00113">
    <property type="reaction ID" value="UER00532"/>
</dbReference>
<feature type="binding site" evidence="18">
    <location>
        <position position="388"/>
    </location>
    <ligand>
        <name>UDP-N-acetyl-alpha-D-glucosamine</name>
        <dbReference type="ChEBI" id="CHEBI:57705"/>
    </ligand>
</feature>
<feature type="binding site" evidence="18">
    <location>
        <position position="434"/>
    </location>
    <ligand>
        <name>acetyl-CoA</name>
        <dbReference type="ChEBI" id="CHEBI:57288"/>
    </ligand>
</feature>
<feature type="binding site" evidence="18">
    <location>
        <position position="240"/>
    </location>
    <ligand>
        <name>UDP-N-acetyl-alpha-D-glucosamine</name>
        <dbReference type="ChEBI" id="CHEBI:57705"/>
    </ligand>
</feature>
<name>A0A150P393_SORCE</name>
<sequence length="474" mass="48985">MATAQPTPLTAVVLAAGQGTRMKSARPKVLHELCGRPMIHYVVDAALAAGASDVVVVVGHGRDEVSAYLDRAFGAQGKNVRTALQPQQRGTGDAVRCAMPHLQATAEAVLILCGDTPLLDPEQLAQLRGALDGAGGAPMAMLTAQVADPTGYGRILRDGAGRVIGIREHKDASPEERAITEVNPGVYLARGAFLERALAGLTTDNAQGELYLTDIVAQAAKAGGAAVVVARDAGSLVGINDRAQLAAAEEVLYGRIADRLRRSGVTIRTSARVDAGVVVEPDAVIEHAAVLRGQTRIGAGARVDVGSVLTDVVVEAGASVKPYTVASQSSIGAGAQIGPFSHLRPDSQIEADAHIGNFVETKKTVVRKGAKANHLAYLGDGDIGEGANVGAGTIFCNYDGFRKHRTEIGPGAFIGSDSQIVAPVKIGAGAYVATGTTVTRDVPEDALAIGRVKQENKEGYAGKLKARLKDAAKK</sequence>
<keyword evidence="14 18" id="KW-0961">Cell wall biogenesis/degradation</keyword>
<dbReference type="Gene3D" id="3.90.550.10">
    <property type="entry name" value="Spore Coat Polysaccharide Biosynthesis Protein SpsA, Chain A"/>
    <property type="match status" value="1"/>
</dbReference>
<protein>
    <recommendedName>
        <fullName evidence="18">Bifunctional protein GlmU</fullName>
    </recommendedName>
    <domain>
        <recommendedName>
            <fullName evidence="18">UDP-N-acetylglucosamine pyrophosphorylase</fullName>
            <ecNumber evidence="18">2.7.7.23</ecNumber>
        </recommendedName>
        <alternativeName>
            <fullName evidence="18">N-acetylglucosamine-1-phosphate uridyltransferase</fullName>
        </alternativeName>
    </domain>
    <domain>
        <recommendedName>
            <fullName evidence="18">Glucosamine-1-phosphate N-acetyltransferase</fullName>
            <ecNumber evidence="18">2.3.1.157</ecNumber>
        </recommendedName>
    </domain>
</protein>
<dbReference type="InterPro" id="IPR011004">
    <property type="entry name" value="Trimer_LpxA-like_sf"/>
</dbReference>
<dbReference type="GO" id="GO:0000902">
    <property type="term" value="P:cell morphogenesis"/>
    <property type="evidence" value="ECO:0007669"/>
    <property type="project" value="UniProtKB-UniRule"/>
</dbReference>
<keyword evidence="12 18" id="KW-0511">Multifunctional enzyme</keyword>
<dbReference type="Gene3D" id="2.160.10.10">
    <property type="entry name" value="Hexapeptide repeat proteins"/>
    <property type="match status" value="1"/>
</dbReference>
<evidence type="ECO:0000256" key="15">
    <source>
        <dbReference type="ARBA" id="ARBA00048247"/>
    </source>
</evidence>